<name>A0A6M3IHW5_9ZZZZ</name>
<sequence>MKKRWWIIASFIVCLIPVAANAERFGLLFSEPDGSPNEAYAYKLIMPNGSVSVTAGGVATYTDGGTVTGDVTVSKSDPTLTLWNTDQENTNWGRRSDIVFKGEKTDGTVGQLGYWTFSHDGTGDDLKGKASLSLNDGNDADNALQVYMTITSAGVVTLGPAANPALYGITSTYEQKTGTSFTTDTGETYIHTVGTSIGNATSEGDYINIVGPNIFNTTTGVVSYNTATGTNIGNAAGATAVRQLNQITGYSIGNAVTGASLFYFNNVVGGPIANASTGGFYYNNIVGSGIFNTTTGTVAYNSATGSSIGNAAGATGSRSYNLMVGTPLANGSTSNVDRNIMVGTTHMNVTIGAITNNFVLGSSNMSGAGSTGARTYNFVLGTNIADDITGEIDNSFFFGENVFLNTTNETNLSRVIAIGEDAFSTSSAADMTNAIAIGYQAGLNNTMNSPALFGKSATATANLQAVVGSSYYTGGVLLDAQLQLNVESPAATAGSGVAAITKSVSFLVSDGGADNNEDTFSLADGTVAGQIKIIVYKTNTDGADSVNVTPAHGSFTDILFGTAGEGATLIFDGTNWQIVSNNGGVIS</sequence>
<organism evidence="1">
    <name type="scientific">viral metagenome</name>
    <dbReference type="NCBI Taxonomy" id="1070528"/>
    <lineage>
        <taxon>unclassified sequences</taxon>
        <taxon>metagenomes</taxon>
        <taxon>organismal metagenomes</taxon>
    </lineage>
</organism>
<evidence type="ECO:0000313" key="1">
    <source>
        <dbReference type="EMBL" id="QJA56698.1"/>
    </source>
</evidence>
<protein>
    <submittedName>
        <fullName evidence="1">Uncharacterized protein</fullName>
    </submittedName>
</protein>
<accession>A0A6M3IHW5</accession>
<dbReference type="AlphaFoldDB" id="A0A6M3IHW5"/>
<proteinExistence type="predicted"/>
<dbReference type="EMBL" id="MT141234">
    <property type="protein sequence ID" value="QJA56698.1"/>
    <property type="molecule type" value="Genomic_DNA"/>
</dbReference>
<gene>
    <name evidence="1" type="ORF">MM415B01808_0008</name>
</gene>
<reference evidence="1" key="1">
    <citation type="submission" date="2020-03" db="EMBL/GenBank/DDBJ databases">
        <title>The deep terrestrial virosphere.</title>
        <authorList>
            <person name="Holmfeldt K."/>
            <person name="Nilsson E."/>
            <person name="Simone D."/>
            <person name="Lopez-Fernandez M."/>
            <person name="Wu X."/>
            <person name="de Brujin I."/>
            <person name="Lundin D."/>
            <person name="Andersson A."/>
            <person name="Bertilsson S."/>
            <person name="Dopson M."/>
        </authorList>
    </citation>
    <scope>NUCLEOTIDE SEQUENCE</scope>
    <source>
        <strain evidence="1">MM415B01808</strain>
    </source>
</reference>